<evidence type="ECO:0000313" key="1">
    <source>
        <dbReference type="EMBL" id="KAF2624999.1"/>
    </source>
</evidence>
<dbReference type="Proteomes" id="UP000799754">
    <property type="component" value="Unassembled WGS sequence"/>
</dbReference>
<name>A0ACB6RVN3_9PLEO</name>
<feature type="non-terminal residue" evidence="1">
    <location>
        <position position="1"/>
    </location>
</feature>
<gene>
    <name evidence="1" type="ORF">BU25DRAFT_347087</name>
</gene>
<evidence type="ECO:0000313" key="2">
    <source>
        <dbReference type="Proteomes" id="UP000799754"/>
    </source>
</evidence>
<keyword evidence="2" id="KW-1185">Reference proteome</keyword>
<proteinExistence type="predicted"/>
<organism evidence="1 2">
    <name type="scientific">Macroventuria anomochaeta</name>
    <dbReference type="NCBI Taxonomy" id="301207"/>
    <lineage>
        <taxon>Eukaryota</taxon>
        <taxon>Fungi</taxon>
        <taxon>Dikarya</taxon>
        <taxon>Ascomycota</taxon>
        <taxon>Pezizomycotina</taxon>
        <taxon>Dothideomycetes</taxon>
        <taxon>Pleosporomycetidae</taxon>
        <taxon>Pleosporales</taxon>
        <taxon>Pleosporineae</taxon>
        <taxon>Didymellaceae</taxon>
        <taxon>Macroventuria</taxon>
    </lineage>
</organism>
<protein>
    <submittedName>
        <fullName evidence="1">HET-domain-containing protein</fullName>
    </submittedName>
</protein>
<sequence length="454" mass="52024">SIRLIETHGASHSYATLSYCWGIINSQWLCNKQTVDQYLLGIDREILPATLRDSIVIAASLGIRYIWIDALCIIQDSTSHWAAESAKMGSIYHGSLVTIAAAGSSDSNGGLYHPGPLRDDLALLESRLQSGSISRLYVVRSAGYDPYDDIYEEEVLHSLLSTRAWVFQEQVLSRRIIYYAQSQLFWECEHCRLSEDGCPQQQAQQIYPILASQKPLSTAQIIKSWYLGAVQTYTNRSLTHKHDKLVAISAVARATYLNRRIDYFAGLWKDCILQGLVWKRSSLGNKSRTYVCPSWLWASQDSSVQYDAIYNEPNKYIPYQPKVLEVHVDRDPKNHFGDVSSGYVKLDTWITSGWVLRSHAYELNHEQEFIFYNKSHLHIWRATVVMDDDDYTGPGVTVAMISNYYQDWVALVLESLSDGTQTYRRIGILKWKINDRHKIENPGQMWKQEFITIV</sequence>
<comment type="caution">
    <text evidence="1">The sequence shown here is derived from an EMBL/GenBank/DDBJ whole genome shotgun (WGS) entry which is preliminary data.</text>
</comment>
<dbReference type="EMBL" id="MU006728">
    <property type="protein sequence ID" value="KAF2624999.1"/>
    <property type="molecule type" value="Genomic_DNA"/>
</dbReference>
<reference evidence="1" key="1">
    <citation type="journal article" date="2020" name="Stud. Mycol.">
        <title>101 Dothideomycetes genomes: a test case for predicting lifestyles and emergence of pathogens.</title>
        <authorList>
            <person name="Haridas S."/>
            <person name="Albert R."/>
            <person name="Binder M."/>
            <person name="Bloem J."/>
            <person name="Labutti K."/>
            <person name="Salamov A."/>
            <person name="Andreopoulos B."/>
            <person name="Baker S."/>
            <person name="Barry K."/>
            <person name="Bills G."/>
            <person name="Bluhm B."/>
            <person name="Cannon C."/>
            <person name="Castanera R."/>
            <person name="Culley D."/>
            <person name="Daum C."/>
            <person name="Ezra D."/>
            <person name="Gonzalez J."/>
            <person name="Henrissat B."/>
            <person name="Kuo A."/>
            <person name="Liang C."/>
            <person name="Lipzen A."/>
            <person name="Lutzoni F."/>
            <person name="Magnuson J."/>
            <person name="Mondo S."/>
            <person name="Nolan M."/>
            <person name="Ohm R."/>
            <person name="Pangilinan J."/>
            <person name="Park H.-J."/>
            <person name="Ramirez L."/>
            <person name="Alfaro M."/>
            <person name="Sun H."/>
            <person name="Tritt A."/>
            <person name="Yoshinaga Y."/>
            <person name="Zwiers L.-H."/>
            <person name="Turgeon B."/>
            <person name="Goodwin S."/>
            <person name="Spatafora J."/>
            <person name="Crous P."/>
            <person name="Grigoriev I."/>
        </authorList>
    </citation>
    <scope>NUCLEOTIDE SEQUENCE</scope>
    <source>
        <strain evidence="1">CBS 525.71</strain>
    </source>
</reference>
<accession>A0ACB6RVN3</accession>